<accession>A0ABQ5QSW8</accession>
<dbReference type="Proteomes" id="UP001144280">
    <property type="component" value="Unassembled WGS sequence"/>
</dbReference>
<comment type="caution">
    <text evidence="1">The sequence shown here is derived from an EMBL/GenBank/DDBJ whole genome shotgun (WGS) entry which is preliminary data.</text>
</comment>
<dbReference type="EMBL" id="BSDI01000008">
    <property type="protein sequence ID" value="GLH96991.1"/>
    <property type="molecule type" value="Genomic_DNA"/>
</dbReference>
<reference evidence="1" key="1">
    <citation type="submission" date="2022-12" db="EMBL/GenBank/DDBJ databases">
        <title>New Phytohabitans aurantiacus sp. RD004123 nov., an actinomycete isolated from soil.</title>
        <authorList>
            <person name="Triningsih D.W."/>
            <person name="Harunari E."/>
            <person name="Igarashi Y."/>
        </authorList>
    </citation>
    <scope>NUCLEOTIDE SEQUENCE</scope>
    <source>
        <strain evidence="1">RD004123</strain>
    </source>
</reference>
<evidence type="ECO:0000313" key="2">
    <source>
        <dbReference type="Proteomes" id="UP001144280"/>
    </source>
</evidence>
<evidence type="ECO:0000313" key="1">
    <source>
        <dbReference type="EMBL" id="GLH96991.1"/>
    </source>
</evidence>
<sequence length="134" mass="14221">MNRVTVTVCRGCCCGTVSKHPDVDHDGQLRELRAAAGQQHRVRASDCLNACEQSNVVVVQPAPAARRAGARPVWLGGILDDTTVSAIAQWLSAGGPGVAALPEPLTAHMFPAPRWTHARTLLRDQGAPEVVRAT</sequence>
<organism evidence="1 2">
    <name type="scientific">Phytohabitans aurantiacus</name>
    <dbReference type="NCBI Taxonomy" id="3016789"/>
    <lineage>
        <taxon>Bacteria</taxon>
        <taxon>Bacillati</taxon>
        <taxon>Actinomycetota</taxon>
        <taxon>Actinomycetes</taxon>
        <taxon>Micromonosporales</taxon>
        <taxon>Micromonosporaceae</taxon>
    </lineage>
</organism>
<protein>
    <recommendedName>
        <fullName evidence="3">(2Fe-2S) ferredoxin domain-containing protein</fullName>
    </recommendedName>
</protein>
<evidence type="ECO:0008006" key="3">
    <source>
        <dbReference type="Google" id="ProtNLM"/>
    </source>
</evidence>
<dbReference type="RefSeq" id="WP_281894459.1">
    <property type="nucleotide sequence ID" value="NZ_BSDI01000008.1"/>
</dbReference>
<keyword evidence="2" id="KW-1185">Reference proteome</keyword>
<gene>
    <name evidence="1" type="ORF">Pa4123_22650</name>
</gene>
<name>A0ABQ5QSW8_9ACTN</name>
<proteinExistence type="predicted"/>